<dbReference type="AlphaFoldDB" id="A0A1V4HNN3"/>
<sequence>MKRFEKRIRKVTVNGFQFHCIINEYFRNESVSFRVYPHNTKTSFFEVLFSWKESWYFNLNLPDTCSTLIKYAIENGWVFNQEKQQMSIKQGDFLRDRNRRLKTIN</sequence>
<dbReference type="OrthoDB" id="2649716at2"/>
<accession>A0A1V4HNN3</accession>
<protein>
    <submittedName>
        <fullName evidence="1">Uncharacterized protein</fullName>
    </submittedName>
</protein>
<comment type="caution">
    <text evidence="1">The sequence shown here is derived from an EMBL/GenBank/DDBJ whole genome shotgun (WGS) entry which is preliminary data.</text>
</comment>
<keyword evidence="2" id="KW-1185">Reference proteome</keyword>
<name>A0A1V4HNN3_9BACL</name>
<organism evidence="1 2">
    <name type="scientific">Paenibacillus ferrarius</name>
    <dbReference type="NCBI Taxonomy" id="1469647"/>
    <lineage>
        <taxon>Bacteria</taxon>
        <taxon>Bacillati</taxon>
        <taxon>Bacillota</taxon>
        <taxon>Bacilli</taxon>
        <taxon>Bacillales</taxon>
        <taxon>Paenibacillaceae</taxon>
        <taxon>Paenibacillus</taxon>
    </lineage>
</organism>
<dbReference type="RefSeq" id="WP_079410684.1">
    <property type="nucleotide sequence ID" value="NZ_MBTG01000007.1"/>
</dbReference>
<evidence type="ECO:0000313" key="2">
    <source>
        <dbReference type="Proteomes" id="UP000190626"/>
    </source>
</evidence>
<dbReference type="STRING" id="1469647.BC351_20210"/>
<gene>
    <name evidence="1" type="ORF">BC351_20210</name>
</gene>
<reference evidence="2" key="1">
    <citation type="submission" date="2016-07" db="EMBL/GenBank/DDBJ databases">
        <authorList>
            <person name="Florea S."/>
            <person name="Webb J.S."/>
            <person name="Jaromczyk J."/>
            <person name="Schardl C.L."/>
        </authorList>
    </citation>
    <scope>NUCLEOTIDE SEQUENCE [LARGE SCALE GENOMIC DNA]</scope>
    <source>
        <strain evidence="2">CY1</strain>
    </source>
</reference>
<proteinExistence type="predicted"/>
<dbReference type="EMBL" id="MBTG01000007">
    <property type="protein sequence ID" value="OPH59244.1"/>
    <property type="molecule type" value="Genomic_DNA"/>
</dbReference>
<dbReference type="Proteomes" id="UP000190626">
    <property type="component" value="Unassembled WGS sequence"/>
</dbReference>
<evidence type="ECO:0000313" key="1">
    <source>
        <dbReference type="EMBL" id="OPH59244.1"/>
    </source>
</evidence>